<dbReference type="Proteomes" id="UP001302602">
    <property type="component" value="Unassembled WGS sequence"/>
</dbReference>
<dbReference type="InterPro" id="IPR007867">
    <property type="entry name" value="GMC_OxRtase_C"/>
</dbReference>
<dbReference type="PANTHER" id="PTHR11552:SF78">
    <property type="entry name" value="GLUCOSE-METHANOL-CHOLINE OXIDOREDUCTASE N-TERMINAL DOMAIN-CONTAINING PROTEIN"/>
    <property type="match status" value="1"/>
</dbReference>
<dbReference type="GO" id="GO:0016614">
    <property type="term" value="F:oxidoreductase activity, acting on CH-OH group of donors"/>
    <property type="evidence" value="ECO:0007669"/>
    <property type="project" value="InterPro"/>
</dbReference>
<dbReference type="Pfam" id="PF00732">
    <property type="entry name" value="GMC_oxred_N"/>
    <property type="match status" value="1"/>
</dbReference>
<dbReference type="Gene3D" id="3.30.560.10">
    <property type="entry name" value="Glucose Oxidase, domain 3"/>
    <property type="match status" value="1"/>
</dbReference>
<gene>
    <name evidence="4" type="ORF">N657DRAFT_647000</name>
</gene>
<name>A0AAN6Z1P3_9PEZI</name>
<evidence type="ECO:0000256" key="2">
    <source>
        <dbReference type="PIRSR" id="PIRSR000137-2"/>
    </source>
</evidence>
<dbReference type="InterPro" id="IPR012132">
    <property type="entry name" value="GMC_OxRdtase"/>
</dbReference>
<reference evidence="4" key="2">
    <citation type="submission" date="2023-05" db="EMBL/GenBank/DDBJ databases">
        <authorList>
            <consortium name="Lawrence Berkeley National Laboratory"/>
            <person name="Steindorff A."/>
            <person name="Hensen N."/>
            <person name="Bonometti L."/>
            <person name="Westerberg I."/>
            <person name="Brannstrom I.O."/>
            <person name="Guillou S."/>
            <person name="Cros-Aarteil S."/>
            <person name="Calhoun S."/>
            <person name="Haridas S."/>
            <person name="Kuo A."/>
            <person name="Mondo S."/>
            <person name="Pangilinan J."/>
            <person name="Riley R."/>
            <person name="Labutti K."/>
            <person name="Andreopoulos B."/>
            <person name="Lipzen A."/>
            <person name="Chen C."/>
            <person name="Yanf M."/>
            <person name="Daum C."/>
            <person name="Ng V."/>
            <person name="Clum A."/>
            <person name="Ohm R."/>
            <person name="Martin F."/>
            <person name="Silar P."/>
            <person name="Natvig D."/>
            <person name="Lalanne C."/>
            <person name="Gautier V."/>
            <person name="Ament-Velasquez S.L."/>
            <person name="Kruys A."/>
            <person name="Hutchinson M.I."/>
            <person name="Powell A.J."/>
            <person name="Barry K."/>
            <person name="Miller A.N."/>
            <person name="Grigoriev I.V."/>
            <person name="Debuchy R."/>
            <person name="Gladieux P."/>
            <person name="Thoren M.H."/>
            <person name="Johannesson H."/>
        </authorList>
    </citation>
    <scope>NUCLEOTIDE SEQUENCE</scope>
    <source>
        <strain evidence="4">CBS 731.68</strain>
    </source>
</reference>
<keyword evidence="5" id="KW-1185">Reference proteome</keyword>
<sequence>MGLYNKLPDDIREVDVVIIGGGTTGCVVASRLAAADPSISILVIEGGQNNANNPTIMHPAYFLAHLAPGSTTNLFYKAKKSPAVADRELILPSGGVLGGGSSTNFMMYSRAQKSDFDSWAVPGWSGADMLPYLKKVETYHGKDGKGVHGNEGPIHVSRGSYHSKRLEDEFIASVAKVGWPEVEDVQDLEAVNAVGPAYRYISPDGKRQDAATCYLHPLLNDGKHPNLHVLVESQVTRILFDNNNHKAVGVEFRPNPAFGGDATELKTVRARKLVVASSGACGTPSLLERSGVGDPQVLQAAGIPLVASVPGVGNGYEDHHLLAYPYLNSLDATDTLDALVYGRMGSPEELIKAGHPMLGWNAQEVQGKVRPSDAEAAALGPQFKAAWDREFKDHPEKPMVVFTVIAGFSGDPSLATGGPGLAISTFTVYPFSRGHIHITGPRLDDPLDFETGFFADPGGLDAKQHVWAYKKQREIMRRMPCYRGEMAACHPPFAPGSRAACIRLEDGQPPLPVDVPDIEYTPEDDAVLEKWLRENVSTTWHSLGTCKMAPRERGGVVDASLGVYGVEGLKIADMSIVPRNVAANTNNTALAIGEKAADIFLRELGLESK</sequence>
<dbReference type="PROSITE" id="PS00624">
    <property type="entry name" value="GMC_OXRED_2"/>
    <property type="match status" value="1"/>
</dbReference>
<evidence type="ECO:0000256" key="1">
    <source>
        <dbReference type="ARBA" id="ARBA00010790"/>
    </source>
</evidence>
<evidence type="ECO:0000313" key="4">
    <source>
        <dbReference type="EMBL" id="KAK4122315.1"/>
    </source>
</evidence>
<feature type="domain" description="Glucose-methanol-choline oxidoreductase N-terminal" evidence="3">
    <location>
        <begin position="279"/>
        <end position="293"/>
    </location>
</feature>
<dbReference type="GO" id="GO:0050660">
    <property type="term" value="F:flavin adenine dinucleotide binding"/>
    <property type="evidence" value="ECO:0007669"/>
    <property type="project" value="InterPro"/>
</dbReference>
<dbReference type="PROSITE" id="PS51257">
    <property type="entry name" value="PROKAR_LIPOPROTEIN"/>
    <property type="match status" value="1"/>
</dbReference>
<feature type="binding site" evidence="2">
    <location>
        <position position="235"/>
    </location>
    <ligand>
        <name>FAD</name>
        <dbReference type="ChEBI" id="CHEBI:57692"/>
    </ligand>
</feature>
<feature type="binding site" evidence="2">
    <location>
        <begin position="23"/>
        <end position="24"/>
    </location>
    <ligand>
        <name>FAD</name>
        <dbReference type="ChEBI" id="CHEBI:57692"/>
    </ligand>
</feature>
<accession>A0AAN6Z1P3</accession>
<comment type="caution">
    <text evidence="4">The sequence shown here is derived from an EMBL/GenBank/DDBJ whole genome shotgun (WGS) entry which is preliminary data.</text>
</comment>
<dbReference type="RefSeq" id="XP_062646086.1">
    <property type="nucleotide sequence ID" value="XM_062793233.1"/>
</dbReference>
<proteinExistence type="inferred from homology"/>
<keyword evidence="2" id="KW-0274">FAD</keyword>
<organism evidence="4 5">
    <name type="scientific">Parathielavia appendiculata</name>
    <dbReference type="NCBI Taxonomy" id="2587402"/>
    <lineage>
        <taxon>Eukaryota</taxon>
        <taxon>Fungi</taxon>
        <taxon>Dikarya</taxon>
        <taxon>Ascomycota</taxon>
        <taxon>Pezizomycotina</taxon>
        <taxon>Sordariomycetes</taxon>
        <taxon>Sordariomycetidae</taxon>
        <taxon>Sordariales</taxon>
        <taxon>Chaetomiaceae</taxon>
        <taxon>Parathielavia</taxon>
    </lineage>
</organism>
<evidence type="ECO:0000313" key="5">
    <source>
        <dbReference type="Proteomes" id="UP001302602"/>
    </source>
</evidence>
<evidence type="ECO:0000259" key="3">
    <source>
        <dbReference type="PROSITE" id="PS00624"/>
    </source>
</evidence>
<dbReference type="SUPFAM" id="SSF51905">
    <property type="entry name" value="FAD/NAD(P)-binding domain"/>
    <property type="match status" value="1"/>
</dbReference>
<dbReference type="EMBL" id="MU853231">
    <property type="protein sequence ID" value="KAK4122315.1"/>
    <property type="molecule type" value="Genomic_DNA"/>
</dbReference>
<feature type="binding site" evidence="2">
    <location>
        <begin position="540"/>
        <end position="541"/>
    </location>
    <ligand>
        <name>FAD</name>
        <dbReference type="ChEBI" id="CHEBI:57692"/>
    </ligand>
</feature>
<dbReference type="InterPro" id="IPR036188">
    <property type="entry name" value="FAD/NAD-bd_sf"/>
</dbReference>
<dbReference type="Pfam" id="PF05199">
    <property type="entry name" value="GMC_oxred_C"/>
    <property type="match status" value="1"/>
</dbReference>
<dbReference type="InterPro" id="IPR000172">
    <property type="entry name" value="GMC_OxRdtase_N"/>
</dbReference>
<dbReference type="Gene3D" id="3.50.50.60">
    <property type="entry name" value="FAD/NAD(P)-binding domain"/>
    <property type="match status" value="1"/>
</dbReference>
<dbReference type="AlphaFoldDB" id="A0AAN6Z1P3"/>
<comment type="cofactor">
    <cofactor evidence="2">
        <name>FAD</name>
        <dbReference type="ChEBI" id="CHEBI:57692"/>
    </cofactor>
</comment>
<dbReference type="PIRSF" id="PIRSF000137">
    <property type="entry name" value="Alcohol_oxidase"/>
    <property type="match status" value="1"/>
</dbReference>
<dbReference type="SUPFAM" id="SSF54373">
    <property type="entry name" value="FAD-linked reductases, C-terminal domain"/>
    <property type="match status" value="1"/>
</dbReference>
<feature type="binding site" evidence="2">
    <location>
        <position position="96"/>
    </location>
    <ligand>
        <name>FAD</name>
        <dbReference type="ChEBI" id="CHEBI:57692"/>
    </ligand>
</feature>
<dbReference type="PANTHER" id="PTHR11552">
    <property type="entry name" value="GLUCOSE-METHANOL-CHOLINE GMC OXIDOREDUCTASE"/>
    <property type="match status" value="1"/>
</dbReference>
<reference evidence="4" key="1">
    <citation type="journal article" date="2023" name="Mol. Phylogenet. Evol.">
        <title>Genome-scale phylogeny and comparative genomics of the fungal order Sordariales.</title>
        <authorList>
            <person name="Hensen N."/>
            <person name="Bonometti L."/>
            <person name="Westerberg I."/>
            <person name="Brannstrom I.O."/>
            <person name="Guillou S."/>
            <person name="Cros-Aarteil S."/>
            <person name="Calhoun S."/>
            <person name="Haridas S."/>
            <person name="Kuo A."/>
            <person name="Mondo S."/>
            <person name="Pangilinan J."/>
            <person name="Riley R."/>
            <person name="LaButti K."/>
            <person name="Andreopoulos B."/>
            <person name="Lipzen A."/>
            <person name="Chen C."/>
            <person name="Yan M."/>
            <person name="Daum C."/>
            <person name="Ng V."/>
            <person name="Clum A."/>
            <person name="Steindorff A."/>
            <person name="Ohm R.A."/>
            <person name="Martin F."/>
            <person name="Silar P."/>
            <person name="Natvig D.O."/>
            <person name="Lalanne C."/>
            <person name="Gautier V."/>
            <person name="Ament-Velasquez S.L."/>
            <person name="Kruys A."/>
            <person name="Hutchinson M.I."/>
            <person name="Powell A.J."/>
            <person name="Barry K."/>
            <person name="Miller A.N."/>
            <person name="Grigoriev I.V."/>
            <person name="Debuchy R."/>
            <person name="Gladieux P."/>
            <person name="Hiltunen Thoren M."/>
            <person name="Johannesson H."/>
        </authorList>
    </citation>
    <scope>NUCLEOTIDE SEQUENCE</scope>
    <source>
        <strain evidence="4">CBS 731.68</strain>
    </source>
</reference>
<keyword evidence="2" id="KW-0285">Flavoprotein</keyword>
<comment type="similarity">
    <text evidence="1">Belongs to the GMC oxidoreductase family.</text>
</comment>
<protein>
    <submittedName>
        <fullName evidence="4">GMC oxidoreductase</fullName>
    </submittedName>
</protein>
<dbReference type="GeneID" id="87830002"/>